<feature type="transmembrane region" description="Helical" evidence="6">
    <location>
        <begin position="142"/>
        <end position="160"/>
    </location>
</feature>
<keyword evidence="3" id="KW-0808">Transferase</keyword>
<keyword evidence="6" id="KW-1133">Transmembrane helix</keyword>
<evidence type="ECO:0000256" key="1">
    <source>
        <dbReference type="ARBA" id="ARBA00000085"/>
    </source>
</evidence>
<dbReference type="Gene3D" id="6.10.250.2870">
    <property type="match status" value="1"/>
</dbReference>
<dbReference type="GO" id="GO:0004673">
    <property type="term" value="F:protein histidine kinase activity"/>
    <property type="evidence" value="ECO:0007669"/>
    <property type="project" value="UniProtKB-EC"/>
</dbReference>
<comment type="caution">
    <text evidence="7">The sequence shown here is derived from an EMBL/GenBank/DDBJ whole genome shotgun (WGS) entry which is preliminary data.</text>
</comment>
<dbReference type="EMBL" id="QLMJ01000011">
    <property type="protein sequence ID" value="RAK34561.1"/>
    <property type="molecule type" value="Genomic_DNA"/>
</dbReference>
<feature type="transmembrane region" description="Helical" evidence="6">
    <location>
        <begin position="96"/>
        <end position="112"/>
    </location>
</feature>
<accession>A0A327Z9W0</accession>
<reference evidence="7 8" key="1">
    <citation type="submission" date="2018-06" db="EMBL/GenBank/DDBJ databases">
        <title>Genomic Encyclopedia of Type Strains, Phase III (KMG-III): the genomes of soil and plant-associated and newly described type strains.</title>
        <authorList>
            <person name="Whitman W."/>
        </authorList>
    </citation>
    <scope>NUCLEOTIDE SEQUENCE [LARGE SCALE GENOMIC DNA]</scope>
    <source>
        <strain evidence="7 8">CGMCC 4.7090</strain>
    </source>
</reference>
<evidence type="ECO:0000313" key="7">
    <source>
        <dbReference type="EMBL" id="RAK34561.1"/>
    </source>
</evidence>
<dbReference type="RefSeq" id="WP_111651222.1">
    <property type="nucleotide sequence ID" value="NZ_JACHWI010000011.1"/>
</dbReference>
<feature type="transmembrane region" description="Helical" evidence="6">
    <location>
        <begin position="117"/>
        <end position="136"/>
    </location>
</feature>
<feature type="transmembrane region" description="Helical" evidence="6">
    <location>
        <begin position="71"/>
        <end position="90"/>
    </location>
</feature>
<proteinExistence type="predicted"/>
<organism evidence="7 8">
    <name type="scientific">Actinoplanes lutulentus</name>
    <dbReference type="NCBI Taxonomy" id="1287878"/>
    <lineage>
        <taxon>Bacteria</taxon>
        <taxon>Bacillati</taxon>
        <taxon>Actinomycetota</taxon>
        <taxon>Actinomycetes</taxon>
        <taxon>Micromonosporales</taxon>
        <taxon>Micromonosporaceae</taxon>
        <taxon>Actinoplanes</taxon>
    </lineage>
</organism>
<dbReference type="AlphaFoldDB" id="A0A327Z9W0"/>
<dbReference type="PANTHER" id="PTHR24421:SF10">
    <property type="entry name" value="NITRATE_NITRITE SENSOR PROTEIN NARQ"/>
    <property type="match status" value="1"/>
</dbReference>
<dbReference type="OrthoDB" id="3284289at2"/>
<evidence type="ECO:0000256" key="2">
    <source>
        <dbReference type="ARBA" id="ARBA00012438"/>
    </source>
</evidence>
<dbReference type="InterPro" id="IPR050482">
    <property type="entry name" value="Sensor_HK_TwoCompSys"/>
</dbReference>
<comment type="catalytic activity">
    <reaction evidence="1">
        <text>ATP + protein L-histidine = ADP + protein N-phospho-L-histidine.</text>
        <dbReference type="EC" id="2.7.13.3"/>
    </reaction>
</comment>
<gene>
    <name evidence="7" type="ORF">B0I29_111163</name>
</gene>
<keyword evidence="8" id="KW-1185">Reference proteome</keyword>
<dbReference type="GO" id="GO:0000160">
    <property type="term" value="P:phosphorelay signal transduction system"/>
    <property type="evidence" value="ECO:0007669"/>
    <property type="project" value="UniProtKB-KW"/>
</dbReference>
<evidence type="ECO:0000256" key="6">
    <source>
        <dbReference type="SAM" id="Phobius"/>
    </source>
</evidence>
<evidence type="ECO:0000256" key="3">
    <source>
        <dbReference type="ARBA" id="ARBA00022679"/>
    </source>
</evidence>
<keyword evidence="6" id="KW-0472">Membrane</keyword>
<name>A0A327Z9W0_9ACTN</name>
<evidence type="ECO:0000256" key="5">
    <source>
        <dbReference type="ARBA" id="ARBA00023012"/>
    </source>
</evidence>
<feature type="transmembrane region" description="Helical" evidence="6">
    <location>
        <begin position="50"/>
        <end position="66"/>
    </location>
</feature>
<keyword evidence="6" id="KW-0812">Transmembrane</keyword>
<dbReference type="EC" id="2.7.13.3" evidence="2"/>
<evidence type="ECO:0000256" key="4">
    <source>
        <dbReference type="ARBA" id="ARBA00022777"/>
    </source>
</evidence>
<sequence length="376" mass="40332">MSEVFRGVKPRDWLVAGALTVLGALLMSVNIGAAGEQDPTMYHPIENHSPWMLPVFAAATVPVLWWRRGALAVALVSLGALVLHDLVFGWVTRCGAGLPLAFTLAFLGAVSFTRTKAWVCCGVGFLIVVAVLVRDASAGPSAMGLALPVLVIVFGVGRAARHRATLNRQLTERDAELRQLRDDRAALMVADDRARLSRELDGLLQERLDELTRAASSADGLDPAQARELLESIESASRRTMDDMREIVGLLRGGEVALAPVPTVAHLDALLARHRSPLTRLTVSGDPRSLPATVELSAYRIVEYLVTALDDRPVRVAVRFDDEALEIRVQGSVGRGGALRAAVARARERAKLHAGSVEVKLARGSANVVAQLPVLG</sequence>
<dbReference type="Proteomes" id="UP000249341">
    <property type="component" value="Unassembled WGS sequence"/>
</dbReference>
<keyword evidence="5" id="KW-0902">Two-component regulatory system</keyword>
<keyword evidence="4 7" id="KW-0418">Kinase</keyword>
<protein>
    <recommendedName>
        <fullName evidence="2">histidine kinase</fullName>
        <ecNumber evidence="2">2.7.13.3</ecNumber>
    </recommendedName>
</protein>
<dbReference type="PANTHER" id="PTHR24421">
    <property type="entry name" value="NITRATE/NITRITE SENSOR PROTEIN NARX-RELATED"/>
    <property type="match status" value="1"/>
</dbReference>
<evidence type="ECO:0000313" key="8">
    <source>
        <dbReference type="Proteomes" id="UP000249341"/>
    </source>
</evidence>